<evidence type="ECO:0000313" key="2">
    <source>
        <dbReference type="Proteomes" id="UP000053562"/>
    </source>
</evidence>
<protein>
    <submittedName>
        <fullName evidence="1">Uncharacterized protein</fullName>
    </submittedName>
</protein>
<reference evidence="1 2" key="1">
    <citation type="submission" date="2011-08" db="EMBL/GenBank/DDBJ databases">
        <title>The Genome Sequence of Plasmodium vivax India VII.</title>
        <authorList>
            <consortium name="The Broad Institute Genome Sequencing Platform"/>
            <consortium name="The Broad Institute Genome Sequencing Center for Infectious Disease"/>
            <person name="Neafsey D."/>
            <person name="Carlton J."/>
            <person name="Barnwell J."/>
            <person name="Collins W."/>
            <person name="Escalante A."/>
            <person name="Mullikin J."/>
            <person name="Saul A."/>
            <person name="Guigo R."/>
            <person name="Camara F."/>
            <person name="Young S.K."/>
            <person name="Zeng Q."/>
            <person name="Gargeya S."/>
            <person name="Fitzgerald M."/>
            <person name="Haas B."/>
            <person name="Abouelleil A."/>
            <person name="Alvarado L."/>
            <person name="Arachchi H.M."/>
            <person name="Berlin A."/>
            <person name="Brown A."/>
            <person name="Chapman S.B."/>
            <person name="Chen Z."/>
            <person name="Dunbar C."/>
            <person name="Freedman E."/>
            <person name="Gearin G."/>
            <person name="Gellesch M."/>
            <person name="Goldberg J."/>
            <person name="Griggs A."/>
            <person name="Gujja S."/>
            <person name="Heiman D."/>
            <person name="Howarth C."/>
            <person name="Larson L."/>
            <person name="Lui A."/>
            <person name="MacDonald P.J.P."/>
            <person name="Montmayeur A."/>
            <person name="Murphy C."/>
            <person name="Neiman D."/>
            <person name="Pearson M."/>
            <person name="Priest M."/>
            <person name="Roberts A."/>
            <person name="Saif S."/>
            <person name="Shea T."/>
            <person name="Shenoy N."/>
            <person name="Sisk P."/>
            <person name="Stolte C."/>
            <person name="Sykes S."/>
            <person name="Wortman J."/>
            <person name="Nusbaum C."/>
            <person name="Birren B."/>
        </authorList>
    </citation>
    <scope>NUCLEOTIDE SEQUENCE [LARGE SCALE GENOMIC DNA]</scope>
    <source>
        <strain evidence="1 2">India VII</strain>
    </source>
</reference>
<organism evidence="1 2">
    <name type="scientific">Plasmodium vivax India VII</name>
    <dbReference type="NCBI Taxonomy" id="1077284"/>
    <lineage>
        <taxon>Eukaryota</taxon>
        <taxon>Sar</taxon>
        <taxon>Alveolata</taxon>
        <taxon>Apicomplexa</taxon>
        <taxon>Aconoidasida</taxon>
        <taxon>Haemosporida</taxon>
        <taxon>Plasmodiidae</taxon>
        <taxon>Plasmodium</taxon>
        <taxon>Plasmodium (Plasmodium)</taxon>
    </lineage>
</organism>
<gene>
    <name evidence="1" type="ORF">PVIIG_05614</name>
</gene>
<dbReference type="AlphaFoldDB" id="A0A0J9S2U2"/>
<accession>A0A0J9S2U2</accession>
<evidence type="ECO:0000313" key="1">
    <source>
        <dbReference type="EMBL" id="KMZ77111.1"/>
    </source>
</evidence>
<proteinExistence type="predicted"/>
<sequence>MVNIDSSVFPKMKALYDLYDKYYEYTNTTYWRDYSDKCRTIGQAMQYHNKIIDDYQDDDYLVKKSIDMKRLIEQLELQPSHECNYYKSELKKSKLDILQLDPSLEEEDDESVKFLVVLEDLHQEISQISRNMVVGMLDIVQWI</sequence>
<dbReference type="EMBL" id="KQ234503">
    <property type="protein sequence ID" value="KMZ77111.1"/>
    <property type="molecule type" value="Genomic_DNA"/>
</dbReference>
<name>A0A0J9S2U2_PLAVI</name>
<dbReference type="Proteomes" id="UP000053562">
    <property type="component" value="Unassembled WGS sequence"/>
</dbReference>